<protein>
    <submittedName>
        <fullName evidence="2">DNA binding domain-containing protein, excisionase family</fullName>
    </submittedName>
</protein>
<dbReference type="Gene3D" id="1.10.1660.10">
    <property type="match status" value="1"/>
</dbReference>
<sequence>MNAPDPDLPELLTSGEVARLFRVDPRTPARWAIAGRLTAIRTPGGHRRYKSADVLDLLRRPADEPPATS</sequence>
<reference evidence="2 3" key="1">
    <citation type="submission" date="2017-09" db="EMBL/GenBank/DDBJ databases">
        <authorList>
            <person name="Ehlers B."/>
            <person name="Leendertz F.H."/>
        </authorList>
    </citation>
    <scope>NUCLEOTIDE SEQUENCE [LARGE SCALE GENOMIC DNA]</scope>
    <source>
        <strain evidence="2 3">CGMCC 4.6857</strain>
    </source>
</reference>
<dbReference type="GO" id="GO:0003677">
    <property type="term" value="F:DNA binding"/>
    <property type="evidence" value="ECO:0007669"/>
    <property type="project" value="InterPro"/>
</dbReference>
<dbReference type="SUPFAM" id="SSF46955">
    <property type="entry name" value="Putative DNA-binding domain"/>
    <property type="match status" value="1"/>
</dbReference>
<feature type="domain" description="Helix-turn-helix" evidence="1">
    <location>
        <begin position="11"/>
        <end position="60"/>
    </location>
</feature>
<dbReference type="InterPro" id="IPR041657">
    <property type="entry name" value="HTH_17"/>
</dbReference>
<keyword evidence="3" id="KW-1185">Reference proteome</keyword>
<dbReference type="NCBIfam" id="NF033787">
    <property type="entry name" value="HTH_BldC"/>
    <property type="match status" value="1"/>
</dbReference>
<evidence type="ECO:0000313" key="2">
    <source>
        <dbReference type="EMBL" id="SNY28878.1"/>
    </source>
</evidence>
<dbReference type="Pfam" id="PF12728">
    <property type="entry name" value="HTH_17"/>
    <property type="match status" value="1"/>
</dbReference>
<evidence type="ECO:0000259" key="1">
    <source>
        <dbReference type="Pfam" id="PF12728"/>
    </source>
</evidence>
<dbReference type="InterPro" id="IPR010093">
    <property type="entry name" value="SinI_DNA-bd"/>
</dbReference>
<proteinExistence type="predicted"/>
<dbReference type="AlphaFoldDB" id="A0A285GZI7"/>
<accession>A0A285GZI7</accession>
<dbReference type="CDD" id="cd04762">
    <property type="entry name" value="HTH_MerR-trunc"/>
    <property type="match status" value="1"/>
</dbReference>
<dbReference type="Proteomes" id="UP000219612">
    <property type="component" value="Unassembled WGS sequence"/>
</dbReference>
<evidence type="ECO:0000313" key="3">
    <source>
        <dbReference type="Proteomes" id="UP000219612"/>
    </source>
</evidence>
<gene>
    <name evidence="2" type="ORF">SAMN05421748_103149</name>
</gene>
<organism evidence="2 3">
    <name type="scientific">Paractinoplanes atraurantiacus</name>
    <dbReference type="NCBI Taxonomy" id="1036182"/>
    <lineage>
        <taxon>Bacteria</taxon>
        <taxon>Bacillati</taxon>
        <taxon>Actinomycetota</taxon>
        <taxon>Actinomycetes</taxon>
        <taxon>Micromonosporales</taxon>
        <taxon>Micromonosporaceae</taxon>
        <taxon>Paractinoplanes</taxon>
    </lineage>
</organism>
<dbReference type="NCBIfam" id="TIGR01764">
    <property type="entry name" value="excise"/>
    <property type="match status" value="1"/>
</dbReference>
<dbReference type="RefSeq" id="WP_097319374.1">
    <property type="nucleotide sequence ID" value="NZ_OBDY01000003.1"/>
</dbReference>
<dbReference type="EMBL" id="OBDY01000003">
    <property type="protein sequence ID" value="SNY28878.1"/>
    <property type="molecule type" value="Genomic_DNA"/>
</dbReference>
<name>A0A285GZI7_9ACTN</name>
<dbReference type="InterPro" id="IPR048048">
    <property type="entry name" value="BldC-like"/>
</dbReference>
<dbReference type="OrthoDB" id="3393149at2"/>
<dbReference type="InterPro" id="IPR009061">
    <property type="entry name" value="DNA-bd_dom_put_sf"/>
</dbReference>